<dbReference type="OrthoDB" id="9805896at2"/>
<name>A0A2W1JDA1_9CYAN</name>
<proteinExistence type="predicted"/>
<dbReference type="SUPFAM" id="SSF51445">
    <property type="entry name" value="(Trans)glycosidases"/>
    <property type="match status" value="1"/>
</dbReference>
<gene>
    <name evidence="1" type="ORF">C1752_04456</name>
</gene>
<comment type="caution">
    <text evidence="1">The sequence shown here is derived from an EMBL/GenBank/DDBJ whole genome shotgun (WGS) entry which is preliminary data.</text>
</comment>
<dbReference type="Proteomes" id="UP000248857">
    <property type="component" value="Unassembled WGS sequence"/>
</dbReference>
<dbReference type="EMBL" id="PQWO01000014">
    <property type="protein sequence ID" value="PZD71746.1"/>
    <property type="molecule type" value="Genomic_DNA"/>
</dbReference>
<evidence type="ECO:0000313" key="2">
    <source>
        <dbReference type="Proteomes" id="UP000248857"/>
    </source>
</evidence>
<dbReference type="Gene3D" id="3.20.20.80">
    <property type="entry name" value="Glycosidases"/>
    <property type="match status" value="1"/>
</dbReference>
<dbReference type="AlphaFoldDB" id="A0A2W1JDA1"/>
<dbReference type="RefSeq" id="WP_110987687.1">
    <property type="nucleotide sequence ID" value="NZ_CAWNWM010000014.1"/>
</dbReference>
<sequence length="459" mass="52566">MIKQYLLGRSLTLLSAVCIVLGTTPLFLLLVKASENTTIVTVDWDKRVGRARNIYSLNLWSATAESVGTNTSYASRIGEIYPHICRFHSAEMLKIGHPKAWIKMDGQWNEQKIGRILSFLAPKCESIMISIPNWSPTLHRGGKLPTSKYDDFARWCAQLVDIVKNRQKYNNVRYFEVLNERDQIYDGSSEELAAVVRHASAKMRSAHPRIKIVGGSWTQPFDDSDIQTFLDNVAATDIQAFSYHHYGTSGSITDLNILYDRAKSVGRRGAVIRSWMDSRGLSKAELFHDEMNIYSNWRKDSKRYMRSYRSAVFMALVYKYASQRGKVDSVMPWNDADEIYGVLSRSGSSYRFRPAGHLLRILRREFSDGELYSSSTSDPDIKVLAVRSKNKRVVMIVNRSLSKNKNFSIDMNIENFNSRTYKDLSINSLGFSASRKPWNQNDLRSLNISKESIRFFVFN</sequence>
<organism evidence="1 2">
    <name type="scientific">Acaryochloris thomasi RCC1774</name>
    <dbReference type="NCBI Taxonomy" id="1764569"/>
    <lineage>
        <taxon>Bacteria</taxon>
        <taxon>Bacillati</taxon>
        <taxon>Cyanobacteriota</taxon>
        <taxon>Cyanophyceae</taxon>
        <taxon>Acaryochloridales</taxon>
        <taxon>Acaryochloridaceae</taxon>
        <taxon>Acaryochloris</taxon>
        <taxon>Acaryochloris thomasi</taxon>
    </lineage>
</organism>
<protein>
    <submittedName>
        <fullName evidence="1">Uncharacterized protein</fullName>
    </submittedName>
</protein>
<keyword evidence="2" id="KW-1185">Reference proteome</keyword>
<dbReference type="InterPro" id="IPR017853">
    <property type="entry name" value="GH"/>
</dbReference>
<reference evidence="1 2" key="1">
    <citation type="journal article" date="2018" name="Sci. Rep.">
        <title>A novel species of the marine cyanobacterium Acaryochloris with a unique pigment content and lifestyle.</title>
        <authorList>
            <person name="Partensky F."/>
            <person name="Six C."/>
            <person name="Ratin M."/>
            <person name="Garczarek L."/>
            <person name="Vaulot D."/>
            <person name="Probert I."/>
            <person name="Calteau A."/>
            <person name="Gourvil P."/>
            <person name="Marie D."/>
            <person name="Grebert T."/>
            <person name="Bouchier C."/>
            <person name="Le Panse S."/>
            <person name="Gachenot M."/>
            <person name="Rodriguez F."/>
            <person name="Garrido J.L."/>
        </authorList>
    </citation>
    <scope>NUCLEOTIDE SEQUENCE [LARGE SCALE GENOMIC DNA]</scope>
    <source>
        <strain evidence="1 2">RCC1774</strain>
    </source>
</reference>
<accession>A0A2W1JDA1</accession>
<evidence type="ECO:0000313" key="1">
    <source>
        <dbReference type="EMBL" id="PZD71746.1"/>
    </source>
</evidence>